<dbReference type="PANTHER" id="PTHR12542">
    <property type="entry name" value="EXOCYST COMPLEX PROTEIN EXO70"/>
    <property type="match status" value="1"/>
</dbReference>
<dbReference type="GO" id="GO:0000145">
    <property type="term" value="C:exocyst"/>
    <property type="evidence" value="ECO:0007669"/>
    <property type="project" value="InterPro"/>
</dbReference>
<evidence type="ECO:0000313" key="6">
    <source>
        <dbReference type="EMBL" id="PRQ58996.1"/>
    </source>
</evidence>
<organism evidence="6 7">
    <name type="scientific">Rosa chinensis</name>
    <name type="common">China rose</name>
    <dbReference type="NCBI Taxonomy" id="74649"/>
    <lineage>
        <taxon>Eukaryota</taxon>
        <taxon>Viridiplantae</taxon>
        <taxon>Streptophyta</taxon>
        <taxon>Embryophyta</taxon>
        <taxon>Tracheophyta</taxon>
        <taxon>Spermatophyta</taxon>
        <taxon>Magnoliopsida</taxon>
        <taxon>eudicotyledons</taxon>
        <taxon>Gunneridae</taxon>
        <taxon>Pentapetalae</taxon>
        <taxon>rosids</taxon>
        <taxon>fabids</taxon>
        <taxon>Rosales</taxon>
        <taxon>Rosaceae</taxon>
        <taxon>Rosoideae</taxon>
        <taxon>Rosoideae incertae sedis</taxon>
        <taxon>Rosa</taxon>
    </lineage>
</organism>
<dbReference type="Proteomes" id="UP000238479">
    <property type="component" value="Chromosome 1"/>
</dbReference>
<dbReference type="AlphaFoldDB" id="A0A2P6SJZ7"/>
<evidence type="ECO:0000256" key="1">
    <source>
        <dbReference type="ARBA" id="ARBA00006756"/>
    </source>
</evidence>
<evidence type="ECO:0000256" key="2">
    <source>
        <dbReference type="ARBA" id="ARBA00022448"/>
    </source>
</evidence>
<dbReference type="STRING" id="74649.A0A2P6SJZ7"/>
<dbReference type="InterPro" id="IPR016159">
    <property type="entry name" value="Cullin_repeat-like_dom_sf"/>
</dbReference>
<accession>A0A2P6SJZ7</accession>
<dbReference type="EMBL" id="PDCK01000039">
    <property type="protein sequence ID" value="PRQ58996.1"/>
    <property type="molecule type" value="Genomic_DNA"/>
</dbReference>
<evidence type="ECO:0000256" key="3">
    <source>
        <dbReference type="RuleBase" id="RU365026"/>
    </source>
</evidence>
<dbReference type="InterPro" id="IPR046364">
    <property type="entry name" value="Exo70_C"/>
</dbReference>
<keyword evidence="7" id="KW-1185">Reference proteome</keyword>
<evidence type="ECO:0000313" key="7">
    <source>
        <dbReference type="Proteomes" id="UP000238479"/>
    </source>
</evidence>
<comment type="similarity">
    <text evidence="1 3">Belongs to the EXO70 family.</text>
</comment>
<dbReference type="GO" id="GO:0015031">
    <property type="term" value="P:protein transport"/>
    <property type="evidence" value="ECO:0007669"/>
    <property type="project" value="UniProtKB-KW"/>
</dbReference>
<dbReference type="Pfam" id="PF03081">
    <property type="entry name" value="Exo70_C"/>
    <property type="match status" value="1"/>
</dbReference>
<dbReference type="FunFam" id="1.20.1280.170:FF:000003">
    <property type="entry name" value="Exocyst subunit Exo70 family protein"/>
    <property type="match status" value="1"/>
</dbReference>
<keyword evidence="3" id="KW-0653">Protein transport</keyword>
<dbReference type="OMA" id="CKIDSKA"/>
<feature type="compositionally biased region" description="Acidic residues" evidence="4">
    <location>
        <begin position="167"/>
        <end position="178"/>
    </location>
</feature>
<dbReference type="PANTHER" id="PTHR12542:SF26">
    <property type="entry name" value="EXOCYST SUBUNIT EXO70 FAMILY PROTEIN"/>
    <property type="match status" value="1"/>
</dbReference>
<keyword evidence="3" id="KW-0268">Exocytosis</keyword>
<dbReference type="Pfam" id="PF20669">
    <property type="entry name" value="Exo70_N"/>
    <property type="match status" value="1"/>
</dbReference>
<feature type="domain" description="Exocyst complex subunit Exo70 C-terminal" evidence="5">
    <location>
        <begin position="260"/>
        <end position="620"/>
    </location>
</feature>
<dbReference type="InterPro" id="IPR004140">
    <property type="entry name" value="Exo70"/>
</dbReference>
<dbReference type="Gene3D" id="1.20.1280.170">
    <property type="entry name" value="Exocyst complex component Exo70"/>
    <property type="match status" value="1"/>
</dbReference>
<keyword evidence="2 3" id="KW-0813">Transport</keyword>
<evidence type="ECO:0000256" key="4">
    <source>
        <dbReference type="SAM" id="MobiDB-lite"/>
    </source>
</evidence>
<reference evidence="6 7" key="1">
    <citation type="journal article" date="2018" name="Nat. Genet.">
        <title>The Rosa genome provides new insights in the design of modern roses.</title>
        <authorList>
            <person name="Bendahmane M."/>
        </authorList>
    </citation>
    <scope>NUCLEOTIDE SEQUENCE [LARGE SCALE GENOMIC DNA]</scope>
    <source>
        <strain evidence="7">cv. Old Blush</strain>
    </source>
</reference>
<comment type="function">
    <text evidence="3">Component of the exocyst complex.</text>
</comment>
<sequence>MLVSETAKCGTTALPPPPRRGMSSLFFLSSNKNLSFSHYSLSSSFAGTTPSRTFSLSMMEENIENAEAIITKWDPSSSSYTKLTFVFQQSRKEAKEFLKAIKYLRSAMHALLGERLPSSKLVLAQNLMQVAMKRLEKEFYQILSTSRDQLDPESVSSRSSSRTCKFDDEEEGEARSEDELDIAGESITEVERVSVLAMSDLKSIADCMISSGYGKECAKIYKVIRKSMIDEGLYHLGIRRFKSSQIHKMDSEALENEINNWMKAAKIAVKTLFQGEKILCDHVFSASETIKESCFYQITKEGATTLFSFPELIVKNKKVPERIFGLMELHEAISDLWPETESVFSSESTSAIKLQALSLLLKLGDSVRSLLSDFESTIQKDSTKVLVPGGGIYPLTQKVMNYVTSLADYGIILSDILTDYPPPANSSFHETSFKSPMSDEGSTPAVSVHLAWLILVLLCKLDIKAEIYKDVGLAYLFLANNLHFIVEKVHHSPNLKLLLGEDWVAEHTKKVKLYASNYETTAWTKVLSSFPEKPFEMSSEMAKECFRRFNIAFEEAYRKQTSWIVEDVKLRDDLKVSIAQKLVPTYQEFYDTYLVMLTEEKNLELLVRFSPDDLSNYLSDLFHGTSTSVSSTASSSLPPRSCLPL</sequence>
<gene>
    <name evidence="6" type="ORF">RchiOBHm_Chr1g0365301</name>
</gene>
<feature type="region of interest" description="Disordered" evidence="4">
    <location>
        <begin position="151"/>
        <end position="178"/>
    </location>
</feature>
<dbReference type="Gramene" id="PRQ58996">
    <property type="protein sequence ID" value="PRQ58996"/>
    <property type="gene ID" value="RchiOBHm_Chr1g0365301"/>
</dbReference>
<name>A0A2P6SJZ7_ROSCH</name>
<dbReference type="GO" id="GO:0005546">
    <property type="term" value="F:phosphatidylinositol-4,5-bisphosphate binding"/>
    <property type="evidence" value="ECO:0007669"/>
    <property type="project" value="InterPro"/>
</dbReference>
<dbReference type="GO" id="GO:0006887">
    <property type="term" value="P:exocytosis"/>
    <property type="evidence" value="ECO:0007669"/>
    <property type="project" value="UniProtKB-KW"/>
</dbReference>
<proteinExistence type="inferred from homology"/>
<evidence type="ECO:0000259" key="5">
    <source>
        <dbReference type="Pfam" id="PF03081"/>
    </source>
</evidence>
<dbReference type="SUPFAM" id="SSF74788">
    <property type="entry name" value="Cullin repeat-like"/>
    <property type="match status" value="1"/>
</dbReference>
<comment type="caution">
    <text evidence="6">The sequence shown here is derived from an EMBL/GenBank/DDBJ whole genome shotgun (WGS) entry which is preliminary data.</text>
</comment>
<protein>
    <recommendedName>
        <fullName evidence="3">Exocyst subunit Exo70 family protein</fullName>
    </recommendedName>
</protein>